<dbReference type="Pfam" id="PF22617">
    <property type="entry name" value="HCS_D2"/>
    <property type="match status" value="1"/>
</dbReference>
<dbReference type="InterPro" id="IPR013785">
    <property type="entry name" value="Aldolase_TIM"/>
</dbReference>
<dbReference type="EMBL" id="CP058555">
    <property type="protein sequence ID" value="QMV68010.1"/>
    <property type="molecule type" value="Genomic_DNA"/>
</dbReference>
<evidence type="ECO:0000256" key="1">
    <source>
        <dbReference type="ARBA" id="ARBA00004689"/>
    </source>
</evidence>
<name>A0A7G5E1Y5_9SPHI</name>
<evidence type="ECO:0000256" key="9">
    <source>
        <dbReference type="RuleBase" id="RU003523"/>
    </source>
</evidence>
<dbReference type="GO" id="GO:0009098">
    <property type="term" value="P:L-leucine biosynthetic process"/>
    <property type="evidence" value="ECO:0007669"/>
    <property type="project" value="UniProtKB-KW"/>
</dbReference>
<keyword evidence="6 9" id="KW-0808">Transferase</keyword>
<dbReference type="Gene3D" id="3.20.20.70">
    <property type="entry name" value="Aldolase class I"/>
    <property type="match status" value="1"/>
</dbReference>
<comment type="pathway">
    <text evidence="1">Amino-acid biosynthesis; L-leucine biosynthesis; L-leucine from 3-methyl-2-oxobutanoate: step 1/4.</text>
</comment>
<keyword evidence="12" id="KW-1185">Reference proteome</keyword>
<evidence type="ECO:0000259" key="10">
    <source>
        <dbReference type="PROSITE" id="PS50991"/>
    </source>
</evidence>
<dbReference type="PROSITE" id="PS50991">
    <property type="entry name" value="PYR_CT"/>
    <property type="match status" value="1"/>
</dbReference>
<gene>
    <name evidence="11" type="ORF">HS960_10210</name>
</gene>
<evidence type="ECO:0000256" key="3">
    <source>
        <dbReference type="ARBA" id="ARBA00012973"/>
    </source>
</evidence>
<dbReference type="PROSITE" id="PS00815">
    <property type="entry name" value="AIPM_HOMOCIT_SYNTH_1"/>
    <property type="match status" value="1"/>
</dbReference>
<dbReference type="FunFam" id="1.10.238.260:FF:000001">
    <property type="entry name" value="2-isopropylmalate synthase"/>
    <property type="match status" value="1"/>
</dbReference>
<keyword evidence="5" id="KW-0028">Amino-acid biosynthesis</keyword>
<keyword evidence="4" id="KW-0432">Leucine biosynthesis</keyword>
<dbReference type="Gene3D" id="1.10.238.260">
    <property type="match status" value="1"/>
</dbReference>
<protein>
    <recommendedName>
        <fullName evidence="3">2-isopropylmalate synthase</fullName>
        <ecNumber evidence="3">2.3.3.13</ecNumber>
    </recommendedName>
</protein>
<evidence type="ECO:0000256" key="7">
    <source>
        <dbReference type="ARBA" id="ARBA00023211"/>
    </source>
</evidence>
<dbReference type="Pfam" id="PF00682">
    <property type="entry name" value="HMGL-like"/>
    <property type="match status" value="1"/>
</dbReference>
<dbReference type="PANTHER" id="PTHR10277:SF9">
    <property type="entry name" value="2-ISOPROPYLMALATE SYNTHASE 1, CHLOROPLASTIC-RELATED"/>
    <property type="match status" value="1"/>
</dbReference>
<dbReference type="SUPFAM" id="SSF51569">
    <property type="entry name" value="Aldolase"/>
    <property type="match status" value="1"/>
</dbReference>
<evidence type="ECO:0000256" key="8">
    <source>
        <dbReference type="ARBA" id="ARBA00023304"/>
    </source>
</evidence>
<dbReference type="FunFam" id="3.20.20.70:FF:000010">
    <property type="entry name" value="2-isopropylmalate synthase"/>
    <property type="match status" value="1"/>
</dbReference>
<proteinExistence type="inferred from homology"/>
<evidence type="ECO:0000256" key="2">
    <source>
        <dbReference type="ARBA" id="ARBA00009396"/>
    </source>
</evidence>
<keyword evidence="7" id="KW-0464">Manganese</keyword>
<keyword evidence="8" id="KW-0100">Branched-chain amino acid biosynthesis</keyword>
<evidence type="ECO:0000256" key="4">
    <source>
        <dbReference type="ARBA" id="ARBA00022430"/>
    </source>
</evidence>
<dbReference type="GO" id="GO:0003852">
    <property type="term" value="F:2-isopropylmalate synthase activity"/>
    <property type="evidence" value="ECO:0007669"/>
    <property type="project" value="UniProtKB-EC"/>
</dbReference>
<dbReference type="PROSITE" id="PS00816">
    <property type="entry name" value="AIPM_HOMOCIT_SYNTH_2"/>
    <property type="match status" value="1"/>
</dbReference>
<dbReference type="InterPro" id="IPR054691">
    <property type="entry name" value="LeuA/HCS_post-cat"/>
</dbReference>
<dbReference type="EC" id="2.3.3.13" evidence="3"/>
<evidence type="ECO:0000313" key="11">
    <source>
        <dbReference type="EMBL" id="QMV68010.1"/>
    </source>
</evidence>
<dbReference type="AlphaFoldDB" id="A0A7G5E1Y5"/>
<feature type="domain" description="Pyruvate carboxyltransferase" evidence="10">
    <location>
        <begin position="6"/>
        <end position="267"/>
    </location>
</feature>
<dbReference type="PANTHER" id="PTHR10277">
    <property type="entry name" value="HOMOCITRATE SYNTHASE-RELATED"/>
    <property type="match status" value="1"/>
</dbReference>
<evidence type="ECO:0000256" key="5">
    <source>
        <dbReference type="ARBA" id="ARBA00022605"/>
    </source>
</evidence>
<reference evidence="11 12" key="1">
    <citation type="journal article" date="2020" name="G3 (Bethesda)">
        <title>CeMbio - The Caenorhabditis elegans Microbiome Resource.</title>
        <authorList>
            <person name="Dirksen P."/>
            <person name="Assie A."/>
            <person name="Zimmermann J."/>
            <person name="Zhang F."/>
            <person name="Tietje A.M."/>
            <person name="Marsh S.A."/>
            <person name="Felix M.A."/>
            <person name="Shapira M."/>
            <person name="Kaleta C."/>
            <person name="Schulenburg H."/>
            <person name="Samuel B."/>
        </authorList>
    </citation>
    <scope>NUCLEOTIDE SEQUENCE [LARGE SCALE GENOMIC DNA]</scope>
    <source>
        <strain evidence="11 12">BIGb0170</strain>
    </source>
</reference>
<dbReference type="CDD" id="cd07940">
    <property type="entry name" value="DRE_TIM_IPMS"/>
    <property type="match status" value="1"/>
</dbReference>
<dbReference type="InterPro" id="IPR000891">
    <property type="entry name" value="PYR_CT"/>
</dbReference>
<sequence>MNMKQVKIFDTTLRDGEQGPGCQLTLNYKLEIAEKLDAMGVDVIEAGFPISSPGDFKAVTEVCKLVKKATVCALARANRKDIEQASSALVKAKVARIQLGIGTSDIHIKHKFNTTREVILAKAYEMVAYASDKCDEVQFFAEDAGRADNDFLVQMTNTVVEAGAKVVNLPDTNGFCTPFEYFEKIAYVNQNRREKENAILSVHCHNDLGMATANSIAGLMAGALQVEGTINGVGERAGNAALEEIILTLIVKENLGIATGIDPKYIVELSSMVERAMSNPVQANKAIVGKNAFAHSSGIHQDGVLKDRRNYEIIDPQIIGGKLPELFLSARSGRAALKDRLKSMKIDFPAEHFENIYNRFLVLADQKRLIEDNDLRSLI</sequence>
<evidence type="ECO:0000256" key="6">
    <source>
        <dbReference type="ARBA" id="ARBA00022679"/>
    </source>
</evidence>
<organism evidence="11 12">
    <name type="scientific">Sphingobacterium paramultivorum</name>
    <dbReference type="NCBI Taxonomy" id="2886510"/>
    <lineage>
        <taxon>Bacteria</taxon>
        <taxon>Pseudomonadati</taxon>
        <taxon>Bacteroidota</taxon>
        <taxon>Sphingobacteriia</taxon>
        <taxon>Sphingobacteriales</taxon>
        <taxon>Sphingobacteriaceae</taxon>
        <taxon>Sphingobacterium</taxon>
    </lineage>
</organism>
<evidence type="ECO:0000313" key="12">
    <source>
        <dbReference type="Proteomes" id="UP000515450"/>
    </source>
</evidence>
<accession>A0A7G5E1Y5</accession>
<comment type="similarity">
    <text evidence="2">Belongs to the alpha-IPM synthase/homocitrate synthase family. LeuA type 1 subfamily.</text>
</comment>
<dbReference type="InterPro" id="IPR002034">
    <property type="entry name" value="AIPM/Hcit_synth_CS"/>
</dbReference>
<dbReference type="Proteomes" id="UP000515450">
    <property type="component" value="Chromosome"/>
</dbReference>
<dbReference type="InterPro" id="IPR050073">
    <property type="entry name" value="2-IPM_HCS-like"/>
</dbReference>